<evidence type="ECO:0000256" key="11">
    <source>
        <dbReference type="SAM" id="SignalP"/>
    </source>
</evidence>
<dbReference type="GO" id="GO:0016787">
    <property type="term" value="F:hydrolase activity"/>
    <property type="evidence" value="ECO:0007669"/>
    <property type="project" value="UniProtKB-KW"/>
</dbReference>
<feature type="signal peptide" evidence="11">
    <location>
        <begin position="1"/>
        <end position="19"/>
    </location>
</feature>
<dbReference type="InterPro" id="IPR050347">
    <property type="entry name" value="Bact_Beta-galactosidase"/>
</dbReference>
<dbReference type="PROSITE" id="PS00608">
    <property type="entry name" value="GLYCOSYL_HYDROL_F2_2"/>
    <property type="match status" value="1"/>
</dbReference>
<evidence type="ECO:0000256" key="10">
    <source>
        <dbReference type="RuleBase" id="RU361154"/>
    </source>
</evidence>
<feature type="domain" description="Beta galactosidase small chain/" evidence="12">
    <location>
        <begin position="775"/>
        <end position="1050"/>
    </location>
</feature>
<dbReference type="Gene3D" id="2.60.40.10">
    <property type="entry name" value="Immunoglobulins"/>
    <property type="match status" value="2"/>
</dbReference>
<dbReference type="InterPro" id="IPR023230">
    <property type="entry name" value="Glyco_hydro_2_CS"/>
</dbReference>
<dbReference type="PANTHER" id="PTHR46323">
    <property type="entry name" value="BETA-GALACTOSIDASE"/>
    <property type="match status" value="1"/>
</dbReference>
<comment type="subunit">
    <text evidence="4">Monomer.</text>
</comment>
<dbReference type="Pfam" id="PF02837">
    <property type="entry name" value="Glyco_hydro_2_N"/>
    <property type="match status" value="1"/>
</dbReference>
<dbReference type="InterPro" id="IPR006104">
    <property type="entry name" value="Glyco_hydro_2_N"/>
</dbReference>
<dbReference type="InterPro" id="IPR006102">
    <property type="entry name" value="Ig-like_GH2"/>
</dbReference>
<evidence type="ECO:0000256" key="6">
    <source>
        <dbReference type="ARBA" id="ARBA00022801"/>
    </source>
</evidence>
<dbReference type="InterPro" id="IPR036156">
    <property type="entry name" value="Beta-gal/glucu_dom_sf"/>
</dbReference>
<dbReference type="SUPFAM" id="SSF74650">
    <property type="entry name" value="Galactose mutarotase-like"/>
    <property type="match status" value="1"/>
</dbReference>
<dbReference type="PANTHER" id="PTHR46323:SF2">
    <property type="entry name" value="BETA-GALACTOSIDASE"/>
    <property type="match status" value="1"/>
</dbReference>
<evidence type="ECO:0000256" key="9">
    <source>
        <dbReference type="ARBA" id="ARBA00032230"/>
    </source>
</evidence>
<accession>A0ABZ0W2C0</accession>
<dbReference type="InterPro" id="IPR006103">
    <property type="entry name" value="Glyco_hydro_2_cat"/>
</dbReference>
<dbReference type="Pfam" id="PF02929">
    <property type="entry name" value="Bgal_small_N"/>
    <property type="match status" value="1"/>
</dbReference>
<evidence type="ECO:0000256" key="3">
    <source>
        <dbReference type="ARBA" id="ARBA00007401"/>
    </source>
</evidence>
<evidence type="ECO:0000259" key="12">
    <source>
        <dbReference type="SMART" id="SM01038"/>
    </source>
</evidence>
<name>A0ABZ0W2C0_9BACT</name>
<evidence type="ECO:0000313" key="14">
    <source>
        <dbReference type="Proteomes" id="UP001325680"/>
    </source>
</evidence>
<feature type="chain" id="PRO_5046370364" description="Beta-galactosidase" evidence="11">
    <location>
        <begin position="20"/>
        <end position="1053"/>
    </location>
</feature>
<reference evidence="13 14" key="1">
    <citation type="submission" date="2023-12" db="EMBL/GenBank/DDBJ databases">
        <title>Genome sequencing and assembly of bacterial species from a model synthetic community.</title>
        <authorList>
            <person name="Hogle S.L."/>
        </authorList>
    </citation>
    <scope>NUCLEOTIDE SEQUENCE [LARGE SCALE GENOMIC DNA]</scope>
    <source>
        <strain evidence="13 14">HAMBI_3031</strain>
    </source>
</reference>
<dbReference type="SUPFAM" id="SSF49303">
    <property type="entry name" value="beta-Galactosidase/glucuronidase domain"/>
    <property type="match status" value="2"/>
</dbReference>
<evidence type="ECO:0000313" key="13">
    <source>
        <dbReference type="EMBL" id="WQD36859.1"/>
    </source>
</evidence>
<dbReference type="Gene3D" id="2.70.98.10">
    <property type="match status" value="1"/>
</dbReference>
<evidence type="ECO:0000256" key="2">
    <source>
        <dbReference type="ARBA" id="ARBA00001913"/>
    </source>
</evidence>
<dbReference type="RefSeq" id="WP_114793213.1">
    <property type="nucleotide sequence ID" value="NZ_CP139960.1"/>
</dbReference>
<dbReference type="Pfam" id="PF02836">
    <property type="entry name" value="Glyco_hydro_2_C"/>
    <property type="match status" value="1"/>
</dbReference>
<dbReference type="EMBL" id="CP139960">
    <property type="protein sequence ID" value="WQD36859.1"/>
    <property type="molecule type" value="Genomic_DNA"/>
</dbReference>
<keyword evidence="8 10" id="KW-0326">Glycosidase</keyword>
<evidence type="ECO:0000256" key="7">
    <source>
        <dbReference type="ARBA" id="ARBA00022837"/>
    </source>
</evidence>
<keyword evidence="7" id="KW-0106">Calcium</keyword>
<dbReference type="InterPro" id="IPR014718">
    <property type="entry name" value="GH-type_carb-bd"/>
</dbReference>
<evidence type="ECO:0000256" key="1">
    <source>
        <dbReference type="ARBA" id="ARBA00001412"/>
    </source>
</evidence>
<evidence type="ECO:0000256" key="8">
    <source>
        <dbReference type="ARBA" id="ARBA00023295"/>
    </source>
</evidence>
<dbReference type="InterPro" id="IPR013783">
    <property type="entry name" value="Ig-like_fold"/>
</dbReference>
<dbReference type="Pfam" id="PF16353">
    <property type="entry name" value="LacZ_4"/>
    <property type="match status" value="1"/>
</dbReference>
<dbReference type="Gene3D" id="2.60.120.260">
    <property type="entry name" value="Galactose-binding domain-like"/>
    <property type="match status" value="1"/>
</dbReference>
<dbReference type="SUPFAM" id="SSF51445">
    <property type="entry name" value="(Trans)glycosidases"/>
    <property type="match status" value="1"/>
</dbReference>
<keyword evidence="11" id="KW-0732">Signal</keyword>
<dbReference type="InterPro" id="IPR006101">
    <property type="entry name" value="Glyco_hydro_2"/>
</dbReference>
<dbReference type="EC" id="3.2.1.23" evidence="5 10"/>
<dbReference type="InterPro" id="IPR017853">
    <property type="entry name" value="GH"/>
</dbReference>
<keyword evidence="6 10" id="KW-0378">Hydrolase</keyword>
<dbReference type="PROSITE" id="PS00719">
    <property type="entry name" value="GLYCOSYL_HYDROL_F2_1"/>
    <property type="match status" value="1"/>
</dbReference>
<proteinExistence type="inferred from homology"/>
<dbReference type="PRINTS" id="PR00132">
    <property type="entry name" value="GLHYDRLASE2"/>
</dbReference>
<dbReference type="InterPro" id="IPR032312">
    <property type="entry name" value="LacZ_4"/>
</dbReference>
<dbReference type="SUPFAM" id="SSF49785">
    <property type="entry name" value="Galactose-binding domain-like"/>
    <property type="match status" value="1"/>
</dbReference>
<dbReference type="Proteomes" id="UP001325680">
    <property type="component" value="Chromosome"/>
</dbReference>
<evidence type="ECO:0000256" key="4">
    <source>
        <dbReference type="ARBA" id="ARBA00011245"/>
    </source>
</evidence>
<dbReference type="Gene3D" id="3.20.20.80">
    <property type="entry name" value="Glycosidases"/>
    <property type="match status" value="1"/>
</dbReference>
<sequence>MKKAMSLLLACLSIAGVYAQTKPDWENPEVFAINKENTRATSLPYATEAQALQNEYTTSPYYKSLNGNWEFYWVAKVADVPVNFFEENNYSPVTTVPWKKGQPNLIDGKSGWTLMPVPGNWEFNGFGIPMYVNTGFGFPKNPPLINKEDSPTGAYRYQFDIPQNWDGRKVFLHFEGGTNSMYVWINGKKVGYTENAKSPAEFDITPYIRAGKNLLACEVHKFSDGTYLEDQDMWRLGGINRNVYLYSTAQTRIQDFFSHADLDAAYKNGLFSTDVKIKNYGNNAAAQTVEISIYDKAGKKVFVQNKKITVPAGALDSLWFEGTIKTPLQWTAETPNLYNMLITLKDERNAIIEATSHKIGFRKIELKDGQVLVNGKKVLFKGVNLHEFNTHTGQVVDSAVMLRNIQLFKELNINAVRTSHYPQQPLWYKLCDEYGIYLVDETNLESHGLGYGPDNVSNFPEWQEAHLDRVKRLIERDKNHASVIFWSLGNEASNGKAFFTMYDWAKARDKSRPVQYEQAYQRDRNTDIICHMYPSWESMKRDAAKDLKRPYIMCEYAHAMGNSMGNFQDYWDLMRTSKNMQGGFIWEWYNHGYKTTDEQGREYWAYGGDLRGYNKLNEGNFCMDGIITPDQQYLPHTHIVKKVYQNILFEAKDLNKGLVTVINDFKFISITPKDYTYKWVLLKNGDTATTGSFDVTIAADSKKEVKLNLSEINTEPGQEYYLHVYALTRTASRFLPAGFEAAKGELALTGNNYFTGKQAKKNKAWEKKEEGEKVIITAQDVSYEFQKNWRGLSSFNPSSLGWLFGKHPKLNFWRAPTDNDFGEQAQYNLRLWEAASQNQKTSFKGIEETDGAISFIYEVKPVGIEAVTTITYTVNANGSLTITAKYKALSADLPELMRFGMNMELSDRFNEFTWYGRGPWENYVDRKDDAFMSIWKGNVADQAFSYYRPQEAGNKTDVRWLMLTDKNGKGIRIDGAQPLSVSATNYRTEDWDPGTTKKQQHASDVLPVDRVILNVDLFQRGVGGLNSWGAKPLDPYRFREKEYSYQYTISVIQ</sequence>
<dbReference type="InterPro" id="IPR023232">
    <property type="entry name" value="Glyco_hydro_2_AS"/>
</dbReference>
<keyword evidence="14" id="KW-1185">Reference proteome</keyword>
<dbReference type="InterPro" id="IPR008979">
    <property type="entry name" value="Galactose-bd-like_sf"/>
</dbReference>
<evidence type="ECO:0000256" key="5">
    <source>
        <dbReference type="ARBA" id="ARBA00012756"/>
    </source>
</evidence>
<dbReference type="InterPro" id="IPR011013">
    <property type="entry name" value="Gal_mutarotase_sf_dom"/>
</dbReference>
<organism evidence="13 14">
    <name type="scientific">Niabella yanshanensis</name>
    <dbReference type="NCBI Taxonomy" id="577386"/>
    <lineage>
        <taxon>Bacteria</taxon>
        <taxon>Pseudomonadati</taxon>
        <taxon>Bacteroidota</taxon>
        <taxon>Chitinophagia</taxon>
        <taxon>Chitinophagales</taxon>
        <taxon>Chitinophagaceae</taxon>
        <taxon>Niabella</taxon>
    </lineage>
</organism>
<dbReference type="SMART" id="SM01038">
    <property type="entry name" value="Bgal_small_N"/>
    <property type="match status" value="1"/>
</dbReference>
<comment type="similarity">
    <text evidence="3 10">Belongs to the glycosyl hydrolase 2 family.</text>
</comment>
<dbReference type="InterPro" id="IPR004199">
    <property type="entry name" value="B-gal_small/dom_5"/>
</dbReference>
<dbReference type="Pfam" id="PF00703">
    <property type="entry name" value="Glyco_hydro_2"/>
    <property type="match status" value="1"/>
</dbReference>
<gene>
    <name evidence="13" type="ORF">U0035_14400</name>
</gene>
<comment type="cofactor">
    <cofactor evidence="2">
        <name>Ca(2+)</name>
        <dbReference type="ChEBI" id="CHEBI:29108"/>
    </cofactor>
</comment>
<comment type="catalytic activity">
    <reaction evidence="1 10">
        <text>Hydrolysis of terminal non-reducing beta-D-galactose residues in beta-D-galactosides.</text>
        <dbReference type="EC" id="3.2.1.23"/>
    </reaction>
</comment>
<protein>
    <recommendedName>
        <fullName evidence="5 10">Beta-galactosidase</fullName>
        <ecNumber evidence="5 10">3.2.1.23</ecNumber>
    </recommendedName>
    <alternativeName>
        <fullName evidence="9 10">Lactase</fullName>
    </alternativeName>
</protein>